<name>A0ABW2J588_9BURK</name>
<evidence type="ECO:0000313" key="2">
    <source>
        <dbReference type="EMBL" id="MFC7298226.1"/>
    </source>
</evidence>
<gene>
    <name evidence="2" type="ORF">ACFQO0_07240</name>
</gene>
<accession>A0ABW2J588</accession>
<protein>
    <submittedName>
        <fullName evidence="2">Uncharacterized protein</fullName>
    </submittedName>
</protein>
<comment type="caution">
    <text evidence="2">The sequence shown here is derived from an EMBL/GenBank/DDBJ whole genome shotgun (WGS) entry which is preliminary data.</text>
</comment>
<evidence type="ECO:0000313" key="3">
    <source>
        <dbReference type="Proteomes" id="UP001596379"/>
    </source>
</evidence>
<feature type="region of interest" description="Disordered" evidence="1">
    <location>
        <begin position="1"/>
        <end position="107"/>
    </location>
</feature>
<feature type="compositionally biased region" description="Basic and acidic residues" evidence="1">
    <location>
        <begin position="15"/>
        <end position="26"/>
    </location>
</feature>
<reference evidence="3" key="1">
    <citation type="journal article" date="2019" name="Int. J. Syst. Evol. Microbiol.">
        <title>The Global Catalogue of Microorganisms (GCM) 10K type strain sequencing project: providing services to taxonomists for standard genome sequencing and annotation.</title>
        <authorList>
            <consortium name="The Broad Institute Genomics Platform"/>
            <consortium name="The Broad Institute Genome Sequencing Center for Infectious Disease"/>
            <person name="Wu L."/>
            <person name="Ma J."/>
        </authorList>
    </citation>
    <scope>NUCLEOTIDE SEQUENCE [LARGE SCALE GENOMIC DNA]</scope>
    <source>
        <strain evidence="3">CCUG 36956</strain>
    </source>
</reference>
<keyword evidence="3" id="KW-1185">Reference proteome</keyword>
<feature type="compositionally biased region" description="Basic and acidic residues" evidence="1">
    <location>
        <begin position="70"/>
        <end position="86"/>
    </location>
</feature>
<dbReference type="RefSeq" id="WP_382233344.1">
    <property type="nucleotide sequence ID" value="NZ_JBHTCC010000001.1"/>
</dbReference>
<evidence type="ECO:0000256" key="1">
    <source>
        <dbReference type="SAM" id="MobiDB-lite"/>
    </source>
</evidence>
<feature type="compositionally biased region" description="Basic and acidic residues" evidence="1">
    <location>
        <begin position="34"/>
        <end position="61"/>
    </location>
</feature>
<sequence length="107" mass="12045">MASKLTDAKVSTIKKGTEQDKLDERNPASGEDEQAPRLPHERDESIDSQQDRPRKDIKQAFDDIDEGQMDTDRRGMPGVEEVERKKPGNVQEDIPASSRMPSSIPKK</sequence>
<organism evidence="2 3">
    <name type="scientific">Herminiimonas aquatilis</name>
    <dbReference type="NCBI Taxonomy" id="345342"/>
    <lineage>
        <taxon>Bacteria</taxon>
        <taxon>Pseudomonadati</taxon>
        <taxon>Pseudomonadota</taxon>
        <taxon>Betaproteobacteria</taxon>
        <taxon>Burkholderiales</taxon>
        <taxon>Oxalobacteraceae</taxon>
        <taxon>Herminiimonas</taxon>
    </lineage>
</organism>
<dbReference type="EMBL" id="JBHTCC010000001">
    <property type="protein sequence ID" value="MFC7298226.1"/>
    <property type="molecule type" value="Genomic_DNA"/>
</dbReference>
<proteinExistence type="predicted"/>
<dbReference type="Proteomes" id="UP001596379">
    <property type="component" value="Unassembled WGS sequence"/>
</dbReference>